<accession>A0A2T6G5S9</accession>
<protein>
    <submittedName>
        <fullName evidence="2">Uncharacterized protein</fullName>
    </submittedName>
</protein>
<feature type="chain" id="PRO_5015494681" evidence="1">
    <location>
        <begin position="25"/>
        <end position="156"/>
    </location>
</feature>
<proteinExistence type="predicted"/>
<organism evidence="2 3">
    <name type="scientific">Paenibacillus elgii</name>
    <dbReference type="NCBI Taxonomy" id="189691"/>
    <lineage>
        <taxon>Bacteria</taxon>
        <taxon>Bacillati</taxon>
        <taxon>Bacillota</taxon>
        <taxon>Bacilli</taxon>
        <taxon>Bacillales</taxon>
        <taxon>Paenibacillaceae</taxon>
        <taxon>Paenibacillus</taxon>
    </lineage>
</organism>
<dbReference type="RefSeq" id="WP_108531107.1">
    <property type="nucleotide sequence ID" value="NZ_PYHP01000022.1"/>
</dbReference>
<gene>
    <name evidence="2" type="ORF">C8Z91_08770</name>
</gene>
<dbReference type="Proteomes" id="UP000244184">
    <property type="component" value="Unassembled WGS sequence"/>
</dbReference>
<evidence type="ECO:0000313" key="2">
    <source>
        <dbReference type="EMBL" id="PUA39509.1"/>
    </source>
</evidence>
<name>A0A2T6G5S9_9BACL</name>
<keyword evidence="1" id="KW-0732">Signal</keyword>
<feature type="signal peptide" evidence="1">
    <location>
        <begin position="1"/>
        <end position="24"/>
    </location>
</feature>
<comment type="caution">
    <text evidence="2">The sequence shown here is derived from an EMBL/GenBank/DDBJ whole genome shotgun (WGS) entry which is preliminary data.</text>
</comment>
<dbReference type="EMBL" id="PYHP01000022">
    <property type="protein sequence ID" value="PUA39509.1"/>
    <property type="molecule type" value="Genomic_DNA"/>
</dbReference>
<dbReference type="AlphaFoldDB" id="A0A2T6G5S9"/>
<reference evidence="2 3" key="1">
    <citation type="submission" date="2018-03" db="EMBL/GenBank/DDBJ databases">
        <title>Genome sequence of Paenibacillus elgii strain AC13 an antimicrobial compound producing bacteria.</title>
        <authorList>
            <person name="Kurokawa A.S."/>
            <person name="Araujo J.F."/>
            <person name="Costa R.A."/>
            <person name="Ortega D.B."/>
            <person name="Pires A.S."/>
            <person name="Pappas G.J.Jr."/>
            <person name="Franco O.L."/>
            <person name="Barreto C."/>
            <person name="Magalhaes B.S."/>
            <person name="Kruger R.H."/>
        </authorList>
    </citation>
    <scope>NUCLEOTIDE SEQUENCE [LARGE SCALE GENOMIC DNA]</scope>
    <source>
        <strain evidence="2 3">AC13</strain>
    </source>
</reference>
<evidence type="ECO:0000313" key="3">
    <source>
        <dbReference type="Proteomes" id="UP000244184"/>
    </source>
</evidence>
<sequence length="156" mass="17227">MKILKKVCMVSALACLAFAVPVSAADVNVPASFADKTPETSNIISLASDPSGSYTLKPWQTQSFYWILPASNKTLTYEANQQGVLGGIPFLNYKHYIYKNGNWELIKEYNSTGNGVGSEILGSDSSTFYRLDVTNVMYYSGTTDVKLNVQFYGYQN</sequence>
<evidence type="ECO:0000256" key="1">
    <source>
        <dbReference type="SAM" id="SignalP"/>
    </source>
</evidence>